<dbReference type="RefSeq" id="WP_147041057.1">
    <property type="nucleotide sequence ID" value="NZ_BJUW01000026.1"/>
</dbReference>
<sequence>MFFVSAGPDAATPVLLLHGGGVAGWMWDSLRERLEPNYAVLVPDLPGHGRSAAEPYVSHTDTIAAITELLAATVPGRPVTVIGFSLGAQLAIQLASAHPDLVSQAIIVSAQAKAMPFTDFTLAALSVSAPLARKRWFAKLQAREFFIPRHLMEDYISTSSGITKATLLAAVGDNMRFELPAAWSTFRGRVLVMVGERERRLMRDSARMIHAALPSSALSVVPGGGHGIPLQHPNQFNDRVADWLDAI</sequence>
<dbReference type="InterPro" id="IPR029058">
    <property type="entry name" value="AB_hydrolase_fold"/>
</dbReference>
<keyword evidence="2" id="KW-0378">Hydrolase</keyword>
<gene>
    <name evidence="2" type="ORF">MAE01_31270</name>
</gene>
<dbReference type="GO" id="GO:0016787">
    <property type="term" value="F:hydrolase activity"/>
    <property type="evidence" value="ECO:0007669"/>
    <property type="project" value="UniProtKB-KW"/>
</dbReference>
<feature type="domain" description="AB hydrolase-1" evidence="1">
    <location>
        <begin position="14"/>
        <end position="238"/>
    </location>
</feature>
<dbReference type="AlphaFoldDB" id="A0A511AM52"/>
<dbReference type="OrthoDB" id="3519228at2"/>
<accession>A0A511AM52</accession>
<organism evidence="2 3">
    <name type="scientific">Microbacterium aerolatum</name>
    <dbReference type="NCBI Taxonomy" id="153731"/>
    <lineage>
        <taxon>Bacteria</taxon>
        <taxon>Bacillati</taxon>
        <taxon>Actinomycetota</taxon>
        <taxon>Actinomycetes</taxon>
        <taxon>Micrococcales</taxon>
        <taxon>Microbacteriaceae</taxon>
        <taxon>Microbacterium</taxon>
    </lineage>
</organism>
<dbReference type="InterPro" id="IPR000073">
    <property type="entry name" value="AB_hydrolase_1"/>
</dbReference>
<evidence type="ECO:0000259" key="1">
    <source>
        <dbReference type="Pfam" id="PF12697"/>
    </source>
</evidence>
<evidence type="ECO:0000313" key="2">
    <source>
        <dbReference type="EMBL" id="GEK87951.1"/>
    </source>
</evidence>
<reference evidence="2 3" key="1">
    <citation type="submission" date="2019-07" db="EMBL/GenBank/DDBJ databases">
        <title>Whole genome shotgun sequence of Microbacterium aerolatum NBRC 103071.</title>
        <authorList>
            <person name="Hosoyama A."/>
            <person name="Uohara A."/>
            <person name="Ohji S."/>
            <person name="Ichikawa N."/>
        </authorList>
    </citation>
    <scope>NUCLEOTIDE SEQUENCE [LARGE SCALE GENOMIC DNA]</scope>
    <source>
        <strain evidence="2 3">NBRC 103071</strain>
    </source>
</reference>
<dbReference type="Gene3D" id="3.40.50.1820">
    <property type="entry name" value="alpha/beta hydrolase"/>
    <property type="match status" value="1"/>
</dbReference>
<dbReference type="SUPFAM" id="SSF53474">
    <property type="entry name" value="alpha/beta-Hydrolases"/>
    <property type="match status" value="1"/>
</dbReference>
<dbReference type="PANTHER" id="PTHR43798">
    <property type="entry name" value="MONOACYLGLYCEROL LIPASE"/>
    <property type="match status" value="1"/>
</dbReference>
<protein>
    <submittedName>
        <fullName evidence="2">Alpha/beta hydrolase</fullName>
    </submittedName>
</protein>
<dbReference type="Pfam" id="PF12697">
    <property type="entry name" value="Abhydrolase_6"/>
    <property type="match status" value="1"/>
</dbReference>
<proteinExistence type="predicted"/>
<comment type="caution">
    <text evidence="2">The sequence shown here is derived from an EMBL/GenBank/DDBJ whole genome shotgun (WGS) entry which is preliminary data.</text>
</comment>
<dbReference type="InterPro" id="IPR050266">
    <property type="entry name" value="AB_hydrolase_sf"/>
</dbReference>
<evidence type="ECO:0000313" key="3">
    <source>
        <dbReference type="Proteomes" id="UP000321225"/>
    </source>
</evidence>
<name>A0A511AM52_9MICO</name>
<dbReference type="EMBL" id="BJUW01000026">
    <property type="protein sequence ID" value="GEK87951.1"/>
    <property type="molecule type" value="Genomic_DNA"/>
</dbReference>
<dbReference type="Proteomes" id="UP000321225">
    <property type="component" value="Unassembled WGS sequence"/>
</dbReference>
<keyword evidence="3" id="KW-1185">Reference proteome</keyword>
<dbReference type="PRINTS" id="PR00111">
    <property type="entry name" value="ABHYDROLASE"/>
</dbReference>